<accession>W6MC31</accession>
<dbReference type="GO" id="GO:0042626">
    <property type="term" value="F:ATPase-coupled transmembrane transporter activity"/>
    <property type="evidence" value="ECO:0007669"/>
    <property type="project" value="TreeGrafter"/>
</dbReference>
<dbReference type="CDD" id="cd03225">
    <property type="entry name" value="ABC_cobalt_CbiO_domain1"/>
    <property type="match status" value="2"/>
</dbReference>
<dbReference type="GO" id="GO:0005524">
    <property type="term" value="F:ATP binding"/>
    <property type="evidence" value="ECO:0007669"/>
    <property type="project" value="UniProtKB-KW"/>
</dbReference>
<dbReference type="EMBL" id="CBTJ020000024">
    <property type="protein sequence ID" value="CDI01658.1"/>
    <property type="molecule type" value="Genomic_DNA"/>
</dbReference>
<dbReference type="Proteomes" id="UP000035760">
    <property type="component" value="Unassembled WGS sequence"/>
</dbReference>
<feature type="domain" description="ABC transporter" evidence="5">
    <location>
        <begin position="262"/>
        <end position="491"/>
    </location>
</feature>
<comment type="caution">
    <text evidence="6">The sequence shown here is derived from an EMBL/GenBank/DDBJ whole genome shotgun (WGS) entry which is preliminary data.</text>
</comment>
<keyword evidence="3" id="KW-0547">Nucleotide-binding</keyword>
<dbReference type="SMART" id="SM00382">
    <property type="entry name" value="AAA"/>
    <property type="match status" value="2"/>
</dbReference>
<sequence>MAEALIACRDVSYRYPMTGYRALQQVDFSVAPGEFVVLAGASGSGKSTLCRLLNGLIPYLQGGEISGTLTVAGMDPRATPPHQMSRAVGLVLQRPDAQCLATTVTRDIAFGPACQGLDRPSIARRVREAAEWLDIGHLLERAPHTLSGGEQQRVALAGVLAMQPRLLVLDEPFAFLDAAGAGQLRELLRRLHDAGVTLLVAEHRLEEITGVANRMLVLHQGRLVADGPPAAIMAGDLSAWELATAPPVSTPTPTAPLSKPVVEWDDIWYQRENRPVLRGASVSASAGEIVALLGANGAGKSTLLRHGNGLLRSQKGNIRVLGQPIGRRPVAELARVVGLVIQQPARMLFAATVRAELAAGPRALGRHDPAWCSQLSERFGLDPLLERPPQLLSAGEQRRVAIAAVLAARPQALLLDEPTAGQDARARAILSALLRECAADGVAIMVATHNLAWAYPLCGRWAVLADGRITVDAHPTAVLARPEVLRHARLPTTLAMAA</sequence>
<reference evidence="6" key="2">
    <citation type="submission" date="2014-03" db="EMBL/GenBank/DDBJ databases">
        <title>Candidatus Competibacter-lineage genomes retrieved from metagenomes reveal functional metabolic diversity.</title>
        <authorList>
            <person name="McIlroy S.J."/>
            <person name="Albertsen M."/>
            <person name="Andresen E.K."/>
            <person name="Saunders A.M."/>
            <person name="Kristiansen R."/>
            <person name="Stokholm-Bjerregaard M."/>
            <person name="Nielsen K.L."/>
            <person name="Nielsen P.H."/>
        </authorList>
    </citation>
    <scope>NUCLEOTIDE SEQUENCE</scope>
    <source>
        <strain evidence="6">Run_A_D11</strain>
    </source>
</reference>
<evidence type="ECO:0000256" key="3">
    <source>
        <dbReference type="ARBA" id="ARBA00022741"/>
    </source>
</evidence>
<name>W6MC31_9GAMM</name>
<dbReference type="PROSITE" id="PS50893">
    <property type="entry name" value="ABC_TRANSPORTER_2"/>
    <property type="match status" value="2"/>
</dbReference>
<dbReference type="PANTHER" id="PTHR43553">
    <property type="entry name" value="HEAVY METAL TRANSPORTER"/>
    <property type="match status" value="1"/>
</dbReference>
<dbReference type="AlphaFoldDB" id="W6MC31"/>
<dbReference type="InterPro" id="IPR003593">
    <property type="entry name" value="AAA+_ATPase"/>
</dbReference>
<dbReference type="RefSeq" id="WP_048670991.1">
    <property type="nucleotide sequence ID" value="NZ_CBTJ020000024.1"/>
</dbReference>
<reference evidence="6" key="1">
    <citation type="submission" date="2013-07" db="EMBL/GenBank/DDBJ databases">
        <authorList>
            <person name="McIlroy S."/>
        </authorList>
    </citation>
    <scope>NUCLEOTIDE SEQUENCE [LARGE SCALE GENOMIC DNA]</scope>
    <source>
        <strain evidence="6">Run_A_D11</strain>
    </source>
</reference>
<dbReference type="InterPro" id="IPR015856">
    <property type="entry name" value="ABC_transpr_CbiO/EcfA_su"/>
</dbReference>
<dbReference type="STRING" id="1400863.BN873_190052"/>
<dbReference type="GO" id="GO:0016887">
    <property type="term" value="F:ATP hydrolysis activity"/>
    <property type="evidence" value="ECO:0007669"/>
    <property type="project" value="InterPro"/>
</dbReference>
<dbReference type="PROSITE" id="PS00211">
    <property type="entry name" value="ABC_TRANSPORTER_1"/>
    <property type="match status" value="2"/>
</dbReference>
<dbReference type="OrthoDB" id="501320at2"/>
<keyword evidence="7" id="KW-1185">Reference proteome</keyword>
<keyword evidence="4" id="KW-0067">ATP-binding</keyword>
<dbReference type="InterPro" id="IPR050095">
    <property type="entry name" value="ECF_ABC_transporter_ATP-bd"/>
</dbReference>
<dbReference type="GO" id="GO:0043190">
    <property type="term" value="C:ATP-binding cassette (ABC) transporter complex"/>
    <property type="evidence" value="ECO:0007669"/>
    <property type="project" value="TreeGrafter"/>
</dbReference>
<organism evidence="6 7">
    <name type="scientific">Candidatus Competibacter denitrificans Run_A_D11</name>
    <dbReference type="NCBI Taxonomy" id="1400863"/>
    <lineage>
        <taxon>Bacteria</taxon>
        <taxon>Pseudomonadati</taxon>
        <taxon>Pseudomonadota</taxon>
        <taxon>Gammaproteobacteria</taxon>
        <taxon>Candidatus Competibacteraceae</taxon>
        <taxon>Candidatus Competibacter</taxon>
    </lineage>
</organism>
<dbReference type="SUPFAM" id="SSF52540">
    <property type="entry name" value="P-loop containing nucleoside triphosphate hydrolases"/>
    <property type="match status" value="2"/>
</dbReference>
<keyword evidence="2" id="KW-0813">Transport</keyword>
<comment type="similarity">
    <text evidence="1">Belongs to the ABC transporter superfamily.</text>
</comment>
<feature type="domain" description="ABC transporter" evidence="5">
    <location>
        <begin position="6"/>
        <end position="245"/>
    </location>
</feature>
<dbReference type="Pfam" id="PF00005">
    <property type="entry name" value="ABC_tran"/>
    <property type="match status" value="2"/>
</dbReference>
<dbReference type="PANTHER" id="PTHR43553:SF24">
    <property type="entry name" value="ENERGY-COUPLING FACTOR TRANSPORTER ATP-BINDING PROTEIN ECFA1"/>
    <property type="match status" value="1"/>
</dbReference>
<proteinExistence type="inferred from homology"/>
<dbReference type="InterPro" id="IPR017871">
    <property type="entry name" value="ABC_transporter-like_CS"/>
</dbReference>
<dbReference type="Gene3D" id="3.40.50.300">
    <property type="entry name" value="P-loop containing nucleotide triphosphate hydrolases"/>
    <property type="match status" value="2"/>
</dbReference>
<evidence type="ECO:0000313" key="7">
    <source>
        <dbReference type="Proteomes" id="UP000035760"/>
    </source>
</evidence>
<evidence type="ECO:0000256" key="4">
    <source>
        <dbReference type="ARBA" id="ARBA00022840"/>
    </source>
</evidence>
<dbReference type="InterPro" id="IPR027417">
    <property type="entry name" value="P-loop_NTPase"/>
</dbReference>
<gene>
    <name evidence="6" type="ORF">BN873_190052</name>
</gene>
<dbReference type="InterPro" id="IPR003439">
    <property type="entry name" value="ABC_transporter-like_ATP-bd"/>
</dbReference>
<evidence type="ECO:0000313" key="6">
    <source>
        <dbReference type="EMBL" id="CDI01658.1"/>
    </source>
</evidence>
<evidence type="ECO:0000256" key="2">
    <source>
        <dbReference type="ARBA" id="ARBA00022448"/>
    </source>
</evidence>
<evidence type="ECO:0000259" key="5">
    <source>
        <dbReference type="PROSITE" id="PS50893"/>
    </source>
</evidence>
<evidence type="ECO:0000256" key="1">
    <source>
        <dbReference type="ARBA" id="ARBA00005417"/>
    </source>
</evidence>
<protein>
    <submittedName>
        <fullName evidence="6">ABC transporter related</fullName>
    </submittedName>
</protein>